<proteinExistence type="predicted"/>
<reference evidence="1" key="2">
    <citation type="submission" date="2013-05" db="EMBL/GenBank/DDBJ databases">
        <authorList>
            <person name="Carter J.-M."/>
            <person name="Baker S.C."/>
            <person name="Pink R."/>
            <person name="Carter D.R.F."/>
            <person name="Collins A."/>
            <person name="Tomlin J."/>
            <person name="Gibbs M."/>
            <person name="Breuker C.J."/>
        </authorList>
    </citation>
    <scope>NUCLEOTIDE SEQUENCE</scope>
    <source>
        <tissue evidence="1">Ovary</tissue>
    </source>
</reference>
<reference evidence="1" key="1">
    <citation type="journal article" date="2013" name="BMC Genomics">
        <title>Unscrambling butterfly oogenesis.</title>
        <authorList>
            <person name="Carter J.M."/>
            <person name="Baker S.C."/>
            <person name="Pink R."/>
            <person name="Carter D.R."/>
            <person name="Collins A."/>
            <person name="Tomlin J."/>
            <person name="Gibbs M."/>
            <person name="Breuker C.J."/>
        </authorList>
    </citation>
    <scope>NUCLEOTIDE SEQUENCE</scope>
    <source>
        <tissue evidence="1">Ovary</tissue>
    </source>
</reference>
<protein>
    <submittedName>
        <fullName evidence="1">Uncharacterized protein</fullName>
    </submittedName>
</protein>
<name>S4NVF6_9NEOP</name>
<dbReference type="EMBL" id="GAIX01014940">
    <property type="protein sequence ID" value="JAA77620.1"/>
    <property type="molecule type" value="Transcribed_RNA"/>
</dbReference>
<organism evidence="1">
    <name type="scientific">Pararge aegeria</name>
    <name type="common">speckled wood butterfly</name>
    <dbReference type="NCBI Taxonomy" id="116150"/>
    <lineage>
        <taxon>Eukaryota</taxon>
        <taxon>Metazoa</taxon>
        <taxon>Ecdysozoa</taxon>
        <taxon>Arthropoda</taxon>
        <taxon>Hexapoda</taxon>
        <taxon>Insecta</taxon>
        <taxon>Pterygota</taxon>
        <taxon>Neoptera</taxon>
        <taxon>Endopterygota</taxon>
        <taxon>Lepidoptera</taxon>
        <taxon>Glossata</taxon>
        <taxon>Ditrysia</taxon>
        <taxon>Papilionoidea</taxon>
        <taxon>Nymphalidae</taxon>
        <taxon>Satyrinae</taxon>
        <taxon>Satyrini</taxon>
        <taxon>Parargina</taxon>
        <taxon>Pararge</taxon>
    </lineage>
</organism>
<sequence>MVVLHRRIWHRCLGILCHWIRHIRIRSLSILCHRIIIISKIIICRHWRSYNVCIRVLTSIAICCHIRCIRLRILNAKLCLAVFATIV</sequence>
<feature type="non-terminal residue" evidence="1">
    <location>
        <position position="87"/>
    </location>
</feature>
<dbReference type="AlphaFoldDB" id="S4NVF6"/>
<evidence type="ECO:0000313" key="1">
    <source>
        <dbReference type="EMBL" id="JAA77620.1"/>
    </source>
</evidence>
<accession>S4NVF6</accession>